<evidence type="ECO:0000313" key="2">
    <source>
        <dbReference type="Proteomes" id="UP001213681"/>
    </source>
</evidence>
<organism evidence="1 2">
    <name type="scientific">Penicillium daleae</name>
    <dbReference type="NCBI Taxonomy" id="63821"/>
    <lineage>
        <taxon>Eukaryota</taxon>
        <taxon>Fungi</taxon>
        <taxon>Dikarya</taxon>
        <taxon>Ascomycota</taxon>
        <taxon>Pezizomycotina</taxon>
        <taxon>Eurotiomycetes</taxon>
        <taxon>Eurotiomycetidae</taxon>
        <taxon>Eurotiales</taxon>
        <taxon>Aspergillaceae</taxon>
        <taxon>Penicillium</taxon>
    </lineage>
</organism>
<dbReference type="RefSeq" id="XP_056766825.1">
    <property type="nucleotide sequence ID" value="XM_056908207.1"/>
</dbReference>
<protein>
    <submittedName>
        <fullName evidence="1">Uncharacterized protein</fullName>
    </submittedName>
</protein>
<gene>
    <name evidence="1" type="ORF">N7458_004825</name>
</gene>
<reference evidence="1" key="2">
    <citation type="journal article" date="2023" name="IMA Fungus">
        <title>Comparative genomic study of the Penicillium genus elucidates a diverse pangenome and 15 lateral gene transfer events.</title>
        <authorList>
            <person name="Petersen C."/>
            <person name="Sorensen T."/>
            <person name="Nielsen M.R."/>
            <person name="Sondergaard T.E."/>
            <person name="Sorensen J.L."/>
            <person name="Fitzpatrick D.A."/>
            <person name="Frisvad J.C."/>
            <person name="Nielsen K.L."/>
        </authorList>
    </citation>
    <scope>NUCLEOTIDE SEQUENCE</scope>
    <source>
        <strain evidence="1">IBT 16125</strain>
    </source>
</reference>
<name>A0AAD6C791_9EURO</name>
<comment type="caution">
    <text evidence="1">The sequence shown here is derived from an EMBL/GenBank/DDBJ whole genome shotgun (WGS) entry which is preliminary data.</text>
</comment>
<dbReference type="EMBL" id="JAPVEA010000005">
    <property type="protein sequence ID" value="KAJ5453869.1"/>
    <property type="molecule type" value="Genomic_DNA"/>
</dbReference>
<keyword evidence="2" id="KW-1185">Reference proteome</keyword>
<dbReference type="Proteomes" id="UP001213681">
    <property type="component" value="Unassembled WGS sequence"/>
</dbReference>
<sequence>MPSLVVSGGSAQVNLFFTSNGSPLPPPLSRGRGHAPRSVAAPVPASLALGDATEEEFWEFLEWRALRARSSAAAGQRNANLPLYLAPAPGDGRMA</sequence>
<reference evidence="1" key="1">
    <citation type="submission" date="2022-12" db="EMBL/GenBank/DDBJ databases">
        <authorList>
            <person name="Petersen C."/>
        </authorList>
    </citation>
    <scope>NUCLEOTIDE SEQUENCE</scope>
    <source>
        <strain evidence="1">IBT 16125</strain>
    </source>
</reference>
<dbReference type="AlphaFoldDB" id="A0AAD6C791"/>
<proteinExistence type="predicted"/>
<dbReference type="GeneID" id="81598450"/>
<evidence type="ECO:0000313" key="1">
    <source>
        <dbReference type="EMBL" id="KAJ5453869.1"/>
    </source>
</evidence>
<accession>A0AAD6C791</accession>